<dbReference type="Proteomes" id="UP000885936">
    <property type="component" value="Unassembled WGS sequence"/>
</dbReference>
<feature type="transmembrane region" description="Helical" evidence="1">
    <location>
        <begin position="303"/>
        <end position="322"/>
    </location>
</feature>
<protein>
    <recommendedName>
        <fullName evidence="2">PEF-CTERM protein sorting domain-containing protein</fullName>
    </recommendedName>
</protein>
<organism evidence="3">
    <name type="scientific">Candidatus Syntropharchaeum butanivorans</name>
    <dbReference type="NCBI Taxonomy" id="1839936"/>
    <lineage>
        <taxon>Archaea</taxon>
        <taxon>Methanobacteriati</taxon>
        <taxon>Methanobacteriota</taxon>
        <taxon>Stenosarchaea group</taxon>
        <taxon>Methanomicrobia</taxon>
        <taxon>Methanosarcinales</taxon>
        <taxon>ANME-2 cluster</taxon>
        <taxon>Candidatus Syntropharchaeum</taxon>
    </lineage>
</organism>
<evidence type="ECO:0000313" key="3">
    <source>
        <dbReference type="EMBL" id="HEC56788.1"/>
    </source>
</evidence>
<dbReference type="InterPro" id="IPR017474">
    <property type="entry name" value="PEF_CTERM_C"/>
</dbReference>
<dbReference type="EMBL" id="DRIE01000044">
    <property type="protein sequence ID" value="HEC56788.1"/>
    <property type="molecule type" value="Genomic_DNA"/>
</dbReference>
<dbReference type="AlphaFoldDB" id="A0A7J2RZY7"/>
<accession>A0A7J2RZY7</accession>
<comment type="caution">
    <text evidence="3">The sequence shown here is derived from an EMBL/GenBank/DDBJ whole genome shotgun (WGS) entry which is preliminary data.</text>
</comment>
<reference evidence="3" key="1">
    <citation type="journal article" date="2020" name="mSystems">
        <title>Genome- and Community-Level Interaction Insights into Carbon Utilization and Element Cycling Functions of Hydrothermarchaeota in Hydrothermal Sediment.</title>
        <authorList>
            <person name="Zhou Z."/>
            <person name="Liu Y."/>
            <person name="Xu W."/>
            <person name="Pan J."/>
            <person name="Luo Z.H."/>
            <person name="Li M."/>
        </authorList>
    </citation>
    <scope>NUCLEOTIDE SEQUENCE [LARGE SCALE GENOMIC DNA]</scope>
    <source>
        <strain evidence="3">HyVt-386</strain>
    </source>
</reference>
<keyword evidence="1" id="KW-0472">Membrane</keyword>
<sequence length="327" mass="36092">MEAIKQELIVTSSLVMVILLALVTPCAAQSDADAPTTDYGDDFGVTGTYIKMGVGSYGYLADYSLGYGLQYPVGSEHEHLAIGWWGEGYFVGYYDSGSNLHECYAYASNGIKNLNFVSETDLSTADEYKVRDVTTTSDGRIRLTHEFTLPKDKKFVILEVTLENIGSDTVTGLKYKRIVDWDLDRTPFPDCWDYLGDSDGKPIMLVRDGDGYPYAAVATSSSTPADLHDADAWGDYLGYNTYIDDPDPDGTYMDGNALFEWNDITLNPGDSVSFKIYYIFGDSKDEVLSGYDELEGGASVPEFPTVVLPVAMTILGVALLMFRRREI</sequence>
<name>A0A7J2RZY7_9EURY</name>
<feature type="domain" description="PEF-CTERM protein sorting" evidence="2">
    <location>
        <begin position="300"/>
        <end position="325"/>
    </location>
</feature>
<gene>
    <name evidence="3" type="ORF">ENI32_02730</name>
</gene>
<evidence type="ECO:0000256" key="1">
    <source>
        <dbReference type="SAM" id="Phobius"/>
    </source>
</evidence>
<keyword evidence="1" id="KW-0812">Transmembrane</keyword>
<evidence type="ECO:0000259" key="2">
    <source>
        <dbReference type="Pfam" id="PF26596"/>
    </source>
</evidence>
<keyword evidence="1" id="KW-1133">Transmembrane helix</keyword>
<proteinExistence type="predicted"/>
<dbReference type="Pfam" id="PF26596">
    <property type="entry name" value="PEF-CTERM_ARCH"/>
    <property type="match status" value="1"/>
</dbReference>